<dbReference type="AlphaFoldDB" id="A0A6M3JBM0"/>
<protein>
    <submittedName>
        <fullName evidence="1">Putative HNH homing endonuclease</fullName>
    </submittedName>
</protein>
<reference evidence="1" key="1">
    <citation type="submission" date="2020-03" db="EMBL/GenBank/DDBJ databases">
        <title>The deep terrestrial virosphere.</title>
        <authorList>
            <person name="Holmfeldt K."/>
            <person name="Nilsson E."/>
            <person name="Simone D."/>
            <person name="Lopez-Fernandez M."/>
            <person name="Wu X."/>
            <person name="de Brujin I."/>
            <person name="Lundin D."/>
            <person name="Andersson A."/>
            <person name="Bertilsson S."/>
            <person name="Dopson M."/>
        </authorList>
    </citation>
    <scope>NUCLEOTIDE SEQUENCE</scope>
    <source>
        <strain evidence="2">MM415A00301</strain>
        <strain evidence="1">MM415B00258</strain>
    </source>
</reference>
<evidence type="ECO:0000313" key="2">
    <source>
        <dbReference type="EMBL" id="QJA83275.1"/>
    </source>
</evidence>
<sequence length="152" mass="17394">MGRLVEKLYTSEILAYTAGLFDGEGCVCLRGIGKYPSLSIDIASTNEAIILWLQVTFGGSIYRYDNSGRYNRKPSWKWSIGSQEATDFLRLLLPFLRIKKPQAELGIMFQTLKRGRHENHREPLSEDVAIAQKEMQEMMRELNSRGVSYGRN</sequence>
<proteinExistence type="predicted"/>
<organism evidence="1">
    <name type="scientific">viral metagenome</name>
    <dbReference type="NCBI Taxonomy" id="1070528"/>
    <lineage>
        <taxon>unclassified sequences</taxon>
        <taxon>metagenomes</taxon>
        <taxon>organismal metagenomes</taxon>
    </lineage>
</organism>
<dbReference type="EMBL" id="MT141568">
    <property type="protein sequence ID" value="QJA67260.1"/>
    <property type="molecule type" value="Genomic_DNA"/>
</dbReference>
<dbReference type="SUPFAM" id="SSF55608">
    <property type="entry name" value="Homing endonucleases"/>
    <property type="match status" value="1"/>
</dbReference>
<keyword evidence="1" id="KW-0255">Endonuclease</keyword>
<dbReference type="GO" id="GO:0004519">
    <property type="term" value="F:endonuclease activity"/>
    <property type="evidence" value="ECO:0007669"/>
    <property type="project" value="UniProtKB-KW"/>
</dbReference>
<dbReference type="InterPro" id="IPR027434">
    <property type="entry name" value="Homing_endonucl"/>
</dbReference>
<name>A0A6M3JBM0_9ZZZZ</name>
<keyword evidence="1" id="KW-0378">Hydrolase</keyword>
<accession>A0A6M3JBM0</accession>
<evidence type="ECO:0000313" key="1">
    <source>
        <dbReference type="EMBL" id="QJA67260.1"/>
    </source>
</evidence>
<dbReference type="Gene3D" id="3.10.28.10">
    <property type="entry name" value="Homing endonucleases"/>
    <property type="match status" value="1"/>
</dbReference>
<keyword evidence="1" id="KW-0540">Nuclease</keyword>
<gene>
    <name evidence="2" type="ORF">MM415A00301_0009</name>
    <name evidence="1" type="ORF">MM415B00258_0009</name>
</gene>
<dbReference type="EMBL" id="MT142507">
    <property type="protein sequence ID" value="QJA83275.1"/>
    <property type="molecule type" value="Genomic_DNA"/>
</dbReference>